<dbReference type="Proteomes" id="UP000035963">
    <property type="component" value="Unassembled WGS sequence"/>
</dbReference>
<feature type="compositionally biased region" description="Polar residues" evidence="1">
    <location>
        <begin position="107"/>
        <end position="126"/>
    </location>
</feature>
<evidence type="ECO:0000256" key="1">
    <source>
        <dbReference type="SAM" id="MobiDB-lite"/>
    </source>
</evidence>
<evidence type="ECO:0000313" key="3">
    <source>
        <dbReference type="Proteomes" id="UP000035963"/>
    </source>
</evidence>
<sequence>MEKADVLRGNNKVKAWPGAALRGNKGAADILRTHSPVTAAGVVNKAVVAEAKAVTVVAVVAVADEAVKEDKAEVVAISRLTIKRDIASNKRKSGYPTSATKRERLQKSQSFRDVGVTATTCKNQPSRRAPAFTGA</sequence>
<dbReference type="AlphaFoldDB" id="A0A0J1CU87"/>
<organism evidence="2 3">
    <name type="scientific">Caballeronia mineralivorans PML1(12)</name>
    <dbReference type="NCBI Taxonomy" id="908627"/>
    <lineage>
        <taxon>Bacteria</taxon>
        <taxon>Pseudomonadati</taxon>
        <taxon>Pseudomonadota</taxon>
        <taxon>Betaproteobacteria</taxon>
        <taxon>Burkholderiales</taxon>
        <taxon>Burkholderiaceae</taxon>
        <taxon>Caballeronia</taxon>
    </lineage>
</organism>
<feature type="region of interest" description="Disordered" evidence="1">
    <location>
        <begin position="89"/>
        <end position="135"/>
    </location>
</feature>
<comment type="caution">
    <text evidence="2">The sequence shown here is derived from an EMBL/GenBank/DDBJ whole genome shotgun (WGS) entry which is preliminary data.</text>
</comment>
<protein>
    <submittedName>
        <fullName evidence="2">Uncharacterized protein</fullName>
    </submittedName>
</protein>
<name>A0A0J1CU87_9BURK</name>
<accession>A0A0J1CU87</accession>
<reference evidence="2 3" key="1">
    <citation type="journal article" date="2015" name="Genome Announc.">
        <title>Draft Genome Sequence of Burkholderia sp. Strain PML1(12), an Ectomycorrhizosphere-Inhabiting Bacterium with Effective Mineral-Weathering Ability.</title>
        <authorList>
            <person name="Uroz S."/>
            <person name="Oger P."/>
        </authorList>
    </citation>
    <scope>NUCLEOTIDE SEQUENCE [LARGE SCALE GENOMIC DNA]</scope>
    <source>
        <strain evidence="3">PML1(12)</strain>
    </source>
</reference>
<evidence type="ECO:0000313" key="2">
    <source>
        <dbReference type="EMBL" id="KLU24157.1"/>
    </source>
</evidence>
<proteinExistence type="predicted"/>
<gene>
    <name evidence="2" type="ORF">EOS_21745</name>
</gene>
<keyword evidence="3" id="KW-1185">Reference proteome</keyword>
<dbReference type="EMBL" id="AEJF01000134">
    <property type="protein sequence ID" value="KLU24157.1"/>
    <property type="molecule type" value="Genomic_DNA"/>
</dbReference>